<keyword evidence="3" id="KW-1185">Reference proteome</keyword>
<organism evidence="2 3">
    <name type="scientific">Dentipellis fragilis</name>
    <dbReference type="NCBI Taxonomy" id="205917"/>
    <lineage>
        <taxon>Eukaryota</taxon>
        <taxon>Fungi</taxon>
        <taxon>Dikarya</taxon>
        <taxon>Basidiomycota</taxon>
        <taxon>Agaricomycotina</taxon>
        <taxon>Agaricomycetes</taxon>
        <taxon>Russulales</taxon>
        <taxon>Hericiaceae</taxon>
        <taxon>Dentipellis</taxon>
    </lineage>
</organism>
<gene>
    <name evidence="2" type="ORF">EVG20_g2519</name>
</gene>
<feature type="domain" description="AB hydrolase-1" evidence="1">
    <location>
        <begin position="41"/>
        <end position="326"/>
    </location>
</feature>
<dbReference type="STRING" id="205917.A0A4Y9Z8Y9"/>
<evidence type="ECO:0000313" key="2">
    <source>
        <dbReference type="EMBL" id="TFY70487.1"/>
    </source>
</evidence>
<accession>A0A4Y9Z8Y9</accession>
<name>A0A4Y9Z8Y9_9AGAM</name>
<sequence length="390" mass="42810">MPRIESESFVVDARPQYPLLISVKRYWSPGFESTDDDALTLVLTHAAGSHNEQWEPVLEELYGVNATASSISKYSFKIREAWAIECPNHGEGALLNEEKLKTEYATIFPVEDYARAIHVVLSGRGKGINVDFKSRRLVGIGHSLGATALILSRMIQPTIPWLAAVLIEPLLVSSEVDKAYKSPLEALAAENPDVWPDREEALKSIKSGSSKSWDPRILDFYVSYGLREISIMGQPKNKIVTLKCTKSQEAATYRGALGNSNALIYLSSFCSHVPVYAVFGSKSDYLPANNSSSLAEKDAGGKFKGVVTEDGEGHFMLQTNPQVVAENIYTSLIQAISTSQLKTKLPPANVGSVSGEAFKLKREASIYTPAARCDMMLALADHHFKDSMFL</sequence>
<comment type="caution">
    <text evidence="2">The sequence shown here is derived from an EMBL/GenBank/DDBJ whole genome shotgun (WGS) entry which is preliminary data.</text>
</comment>
<dbReference type="Proteomes" id="UP000298327">
    <property type="component" value="Unassembled WGS sequence"/>
</dbReference>
<evidence type="ECO:0000313" key="3">
    <source>
        <dbReference type="Proteomes" id="UP000298327"/>
    </source>
</evidence>
<dbReference type="EMBL" id="SEOQ01000099">
    <property type="protein sequence ID" value="TFY70487.1"/>
    <property type="molecule type" value="Genomic_DNA"/>
</dbReference>
<protein>
    <recommendedName>
        <fullName evidence="1">AB hydrolase-1 domain-containing protein</fullName>
    </recommendedName>
</protein>
<dbReference type="AlphaFoldDB" id="A0A4Y9Z8Y9"/>
<reference evidence="2 3" key="1">
    <citation type="submission" date="2019-02" db="EMBL/GenBank/DDBJ databases">
        <title>Genome sequencing of the rare red list fungi Dentipellis fragilis.</title>
        <authorList>
            <person name="Buettner E."/>
            <person name="Kellner H."/>
        </authorList>
    </citation>
    <scope>NUCLEOTIDE SEQUENCE [LARGE SCALE GENOMIC DNA]</scope>
    <source>
        <strain evidence="2 3">DSM 105465</strain>
    </source>
</reference>
<dbReference type="SUPFAM" id="SSF53474">
    <property type="entry name" value="alpha/beta-Hydrolases"/>
    <property type="match status" value="1"/>
</dbReference>
<dbReference type="Gene3D" id="3.40.50.1820">
    <property type="entry name" value="alpha/beta hydrolase"/>
    <property type="match status" value="1"/>
</dbReference>
<dbReference type="InterPro" id="IPR000073">
    <property type="entry name" value="AB_hydrolase_1"/>
</dbReference>
<dbReference type="OrthoDB" id="94039at2759"/>
<proteinExistence type="predicted"/>
<evidence type="ECO:0000259" key="1">
    <source>
        <dbReference type="Pfam" id="PF12697"/>
    </source>
</evidence>
<dbReference type="Pfam" id="PF12697">
    <property type="entry name" value="Abhydrolase_6"/>
    <property type="match status" value="1"/>
</dbReference>
<dbReference type="InterPro" id="IPR029058">
    <property type="entry name" value="AB_hydrolase_fold"/>
</dbReference>